<name>A0A022QWE0_ERYGU</name>
<dbReference type="Proteomes" id="UP000030748">
    <property type="component" value="Unassembled WGS sequence"/>
</dbReference>
<dbReference type="AlphaFoldDB" id="A0A022QWE0"/>
<dbReference type="PANTHER" id="PTHR33978:SF18">
    <property type="entry name" value="OS01G0656300 PROTEIN"/>
    <property type="match status" value="1"/>
</dbReference>
<sequence>MAMSKNKVSENEEIIRVWDCGSPLYDSYEVVAINNLIERHFMKQPYLSGSRIDDDLSHHADVWSEKRAKNEAGPT</sequence>
<gene>
    <name evidence="1" type="ORF">MIMGU_mgv1a025593mg</name>
</gene>
<organism evidence="1 2">
    <name type="scientific">Erythranthe guttata</name>
    <name type="common">Yellow monkey flower</name>
    <name type="synonym">Mimulus guttatus</name>
    <dbReference type="NCBI Taxonomy" id="4155"/>
    <lineage>
        <taxon>Eukaryota</taxon>
        <taxon>Viridiplantae</taxon>
        <taxon>Streptophyta</taxon>
        <taxon>Embryophyta</taxon>
        <taxon>Tracheophyta</taxon>
        <taxon>Spermatophyta</taxon>
        <taxon>Magnoliopsida</taxon>
        <taxon>eudicotyledons</taxon>
        <taxon>Gunneridae</taxon>
        <taxon>Pentapetalae</taxon>
        <taxon>asterids</taxon>
        <taxon>lamiids</taxon>
        <taxon>Lamiales</taxon>
        <taxon>Phrymaceae</taxon>
        <taxon>Erythranthe</taxon>
    </lineage>
</organism>
<evidence type="ECO:0000313" key="2">
    <source>
        <dbReference type="Proteomes" id="UP000030748"/>
    </source>
</evidence>
<accession>A0A022QWE0</accession>
<feature type="non-terminal residue" evidence="1">
    <location>
        <position position="75"/>
    </location>
</feature>
<evidence type="ECO:0000313" key="1">
    <source>
        <dbReference type="EMBL" id="EYU32216.1"/>
    </source>
</evidence>
<reference evidence="1 2" key="1">
    <citation type="journal article" date="2013" name="Proc. Natl. Acad. Sci. U.S.A.">
        <title>Fine-scale variation in meiotic recombination in Mimulus inferred from population shotgun sequencing.</title>
        <authorList>
            <person name="Hellsten U."/>
            <person name="Wright K.M."/>
            <person name="Jenkins J."/>
            <person name="Shu S."/>
            <person name="Yuan Y."/>
            <person name="Wessler S.R."/>
            <person name="Schmutz J."/>
            <person name="Willis J.H."/>
            <person name="Rokhsar D.S."/>
        </authorList>
    </citation>
    <scope>NUCLEOTIDE SEQUENCE [LARGE SCALE GENOMIC DNA]</scope>
    <source>
        <strain evidence="2">cv. DUN x IM62</strain>
    </source>
</reference>
<proteinExistence type="predicted"/>
<protein>
    <submittedName>
        <fullName evidence="1">Uncharacterized protein</fullName>
    </submittedName>
</protein>
<dbReference type="eggNOG" id="ENOG502R5RW">
    <property type="taxonomic scope" value="Eukaryota"/>
</dbReference>
<dbReference type="PANTHER" id="PTHR33978">
    <property type="entry name" value="SERINE/THREONINE-KINASE"/>
    <property type="match status" value="1"/>
</dbReference>
<keyword evidence="2" id="KW-1185">Reference proteome</keyword>
<dbReference type="EMBL" id="KI630880">
    <property type="protein sequence ID" value="EYU32216.1"/>
    <property type="molecule type" value="Genomic_DNA"/>
</dbReference>